<name>A0A8A3S188_9EURY</name>
<dbReference type="Gene3D" id="3.40.50.1220">
    <property type="entry name" value="TPP-binding domain"/>
    <property type="match status" value="1"/>
</dbReference>
<evidence type="ECO:0000313" key="2">
    <source>
        <dbReference type="Proteomes" id="UP001042704"/>
    </source>
</evidence>
<proteinExistence type="predicted"/>
<dbReference type="InterPro" id="IPR029035">
    <property type="entry name" value="DHS-like_NAD/FAD-binding_dom"/>
</dbReference>
<gene>
    <name evidence="1" type="ORF">RJ40_00910</name>
</gene>
<reference evidence="1" key="2">
    <citation type="submission" date="2019-02" db="EMBL/GenBank/DDBJ databases">
        <authorList>
            <person name="Chen S.-C."/>
            <person name="Chien H.-H."/>
            <person name="Lai M.-C."/>
        </authorList>
    </citation>
    <scope>NUCLEOTIDE SEQUENCE</scope>
    <source>
        <strain evidence="1">N2F9704</strain>
    </source>
</reference>
<keyword evidence="2" id="KW-1185">Reference proteome</keyword>
<accession>A0A8A3S188</accession>
<dbReference type="EMBL" id="CP036172">
    <property type="protein sequence ID" value="QSZ66158.1"/>
    <property type="molecule type" value="Genomic_DNA"/>
</dbReference>
<dbReference type="SUPFAM" id="SSF52467">
    <property type="entry name" value="DHS-like NAD/FAD-binding domain"/>
    <property type="match status" value="1"/>
</dbReference>
<dbReference type="AlphaFoldDB" id="A0A8A3S188"/>
<evidence type="ECO:0000313" key="1">
    <source>
        <dbReference type="EMBL" id="QSZ66158.1"/>
    </source>
</evidence>
<sequence length="637" mass="72176">MRSGISLRGGVKMNTDGVVPVAYAMHASPKRYALLLGAGISVAAGLPSGKEVTAKMIREIALSHERRIEGGDDAKVCIQWFTDEFDEPPTFDKLMAKLGIEEENRRETLQPFILPTDEKENPLPVKPTPAHRMIAELVKDKIVSLIITTNFDHLLERAIEDVTGIRPIVVRSDSNQNVMSIFPDICRIVKVNGDFENLELKITPEDLASYDVDIKNYIQRICAEYGLVICGWSGDYDYGLREILSSANLRRYPTFWCLHPDAEIPDDSDLIKALKPIPIEIESADQFFTDVHTVVSRLQSIERVQPLTVSVAIRKVTDALQQPKPDVILSQLIHNQTDIVLNGLAQKGYVPAGNVQASEIFNDRVNTLSRKTASLAAMLATLSYYDDNYADLVYDDIERLVNVQFVEPFAEGKRNLNGVPSKSFFRECLYNLRLLPALIVIYSCGIAATKSEHFNSLEAVFTPKIRKDYTEYGEAYFEYINIHRIFRCSDLWVELNRHQFDQSEDIFTYTYETCHGILRDLIPGNNRYSEAFDIFEYLYGLAYLSTGIRDHDHTSADIDYQEAHPLFSRFRKMQGNVLPDSIRSYVSDFGEKIEGTRFFGGDPQLFERCNRKFAEIYGLNAPNSGIMSEDVNQGGVY</sequence>
<dbReference type="Pfam" id="PF13289">
    <property type="entry name" value="SIR2_2"/>
    <property type="match status" value="1"/>
</dbReference>
<organism evidence="1 2">
    <name type="scientific">Methanofollis aquaemaris</name>
    <dbReference type="NCBI Taxonomy" id="126734"/>
    <lineage>
        <taxon>Archaea</taxon>
        <taxon>Methanobacteriati</taxon>
        <taxon>Methanobacteriota</taxon>
        <taxon>Stenosarchaea group</taxon>
        <taxon>Methanomicrobia</taxon>
        <taxon>Methanomicrobiales</taxon>
        <taxon>Methanomicrobiaceae</taxon>
        <taxon>Methanofollis</taxon>
    </lineage>
</organism>
<dbReference type="Proteomes" id="UP001042704">
    <property type="component" value="Chromosome"/>
</dbReference>
<dbReference type="KEGG" id="maqe:RJ40_00910"/>
<evidence type="ECO:0008006" key="3">
    <source>
        <dbReference type="Google" id="ProtNLM"/>
    </source>
</evidence>
<protein>
    <recommendedName>
        <fullName evidence="3">SIR2-like domain-containing protein</fullName>
    </recommendedName>
</protein>
<reference evidence="1" key="1">
    <citation type="journal article" date="2001" name="Int. J. Syst. Evol. Microbiol.">
        <title>Methanofollis aquaemaris sp. nov., a methanogen isolated from an aquaculture fish pond.</title>
        <authorList>
            <person name="Lai M.C."/>
            <person name="Chen S.C."/>
        </authorList>
    </citation>
    <scope>NUCLEOTIDE SEQUENCE</scope>
    <source>
        <strain evidence="1">N2F9704</strain>
    </source>
</reference>